<dbReference type="Pfam" id="PF00573">
    <property type="entry name" value="Ribosomal_L4"/>
    <property type="match status" value="1"/>
</dbReference>
<accession>A0A0W8F6D0</accession>
<reference evidence="6" key="1">
    <citation type="journal article" date="2015" name="Proc. Natl. Acad. Sci. U.S.A.">
        <title>Networks of energetic and metabolic interactions define dynamics in microbial communities.</title>
        <authorList>
            <person name="Embree M."/>
            <person name="Liu J.K."/>
            <person name="Al-Bassam M.M."/>
            <person name="Zengler K."/>
        </authorList>
    </citation>
    <scope>NUCLEOTIDE SEQUENCE</scope>
</reference>
<evidence type="ECO:0000256" key="5">
    <source>
        <dbReference type="ARBA" id="ARBA00023274"/>
    </source>
</evidence>
<dbReference type="SUPFAM" id="SSF52166">
    <property type="entry name" value="Ribosomal protein L4"/>
    <property type="match status" value="1"/>
</dbReference>
<dbReference type="Gene3D" id="3.40.1370.10">
    <property type="match status" value="1"/>
</dbReference>
<protein>
    <submittedName>
        <fullName evidence="6">Lsu ribosomal protein l1e (L4p)</fullName>
    </submittedName>
</protein>
<gene>
    <name evidence="6" type="ORF">ASZ90_013889</name>
</gene>
<dbReference type="GO" id="GO:1990904">
    <property type="term" value="C:ribonucleoprotein complex"/>
    <property type="evidence" value="ECO:0007669"/>
    <property type="project" value="UniProtKB-KW"/>
</dbReference>
<dbReference type="InterPro" id="IPR023574">
    <property type="entry name" value="Ribosomal_uL4_dom_sf"/>
</dbReference>
<comment type="similarity">
    <text evidence="1">Belongs to the universal ribosomal protein uL4 family.</text>
</comment>
<proteinExistence type="inferred from homology"/>
<evidence type="ECO:0000256" key="3">
    <source>
        <dbReference type="ARBA" id="ARBA00022884"/>
    </source>
</evidence>
<dbReference type="PROSITE" id="PS00939">
    <property type="entry name" value="RIBOSOMAL_L1E"/>
    <property type="match status" value="1"/>
</dbReference>
<evidence type="ECO:0000256" key="4">
    <source>
        <dbReference type="ARBA" id="ARBA00022980"/>
    </source>
</evidence>
<keyword evidence="2" id="KW-0699">rRNA-binding</keyword>
<keyword evidence="3" id="KW-0694">RNA-binding</keyword>
<dbReference type="InterPro" id="IPR013000">
    <property type="entry name" value="Ribosomal_uL4_euk/arc_CS"/>
</dbReference>
<dbReference type="GO" id="GO:0005840">
    <property type="term" value="C:ribosome"/>
    <property type="evidence" value="ECO:0007669"/>
    <property type="project" value="UniProtKB-KW"/>
</dbReference>
<evidence type="ECO:0000256" key="1">
    <source>
        <dbReference type="ARBA" id="ARBA00010528"/>
    </source>
</evidence>
<comment type="caution">
    <text evidence="6">The sequence shown here is derived from an EMBL/GenBank/DDBJ whole genome shotgun (WGS) entry which is preliminary data.</text>
</comment>
<keyword evidence="4 6" id="KW-0689">Ribosomal protein</keyword>
<evidence type="ECO:0000313" key="6">
    <source>
        <dbReference type="EMBL" id="KUG16442.1"/>
    </source>
</evidence>
<keyword evidence="5" id="KW-0687">Ribonucleoprotein</keyword>
<name>A0A0W8F6D0_9ZZZZ</name>
<sequence>MKTNVIDLSGNAAGEIELPAVFEEEYRPDIIKRAVLAAQANRLQAYGPHFYAGMNTSAVSWGTGHGTSRVLRLKNGRRAAGVPMAVGGRRSHAPQPNAVYSEKVNKKERRKAIRSAIAATASSGLVEARGHKFSRELPVVAKNDLEALSKTSDIIKFLMAAGLWDDVLRAKAGRHIRAGKGKLRGRKYKGRKSLLIVAGNDAGLGKAARNLPGVDFVTVDMLNAELLAPGTRAGRLTVWTESSLEKLAGKGSPEANQ</sequence>
<dbReference type="GO" id="GO:0003735">
    <property type="term" value="F:structural constituent of ribosome"/>
    <property type="evidence" value="ECO:0007669"/>
    <property type="project" value="InterPro"/>
</dbReference>
<dbReference type="HAMAP" id="MF_01328_A">
    <property type="entry name" value="Ribosomal_uL4_A"/>
    <property type="match status" value="1"/>
</dbReference>
<dbReference type="PANTHER" id="PTHR19431">
    <property type="entry name" value="60S RIBOSOMAL PROTEIN L4"/>
    <property type="match status" value="1"/>
</dbReference>
<dbReference type="NCBIfam" id="TIGR03672">
    <property type="entry name" value="rpl4p_arch"/>
    <property type="match status" value="1"/>
</dbReference>
<dbReference type="GO" id="GO:0006412">
    <property type="term" value="P:translation"/>
    <property type="evidence" value="ECO:0007669"/>
    <property type="project" value="InterPro"/>
</dbReference>
<dbReference type="InterPro" id="IPR019970">
    <property type="entry name" value="Ribosomall_uL4-arc"/>
</dbReference>
<dbReference type="InterPro" id="IPR045240">
    <property type="entry name" value="Ribosomal_uL4_euk/arch"/>
</dbReference>
<dbReference type="GO" id="GO:0019843">
    <property type="term" value="F:rRNA binding"/>
    <property type="evidence" value="ECO:0007669"/>
    <property type="project" value="UniProtKB-KW"/>
</dbReference>
<evidence type="ECO:0000256" key="2">
    <source>
        <dbReference type="ARBA" id="ARBA00022730"/>
    </source>
</evidence>
<organism evidence="6">
    <name type="scientific">hydrocarbon metagenome</name>
    <dbReference type="NCBI Taxonomy" id="938273"/>
    <lineage>
        <taxon>unclassified sequences</taxon>
        <taxon>metagenomes</taxon>
        <taxon>ecological metagenomes</taxon>
    </lineage>
</organism>
<dbReference type="InterPro" id="IPR002136">
    <property type="entry name" value="Ribosomal_uL4"/>
</dbReference>
<dbReference type="EMBL" id="LNQE01001497">
    <property type="protein sequence ID" value="KUG16442.1"/>
    <property type="molecule type" value="Genomic_DNA"/>
</dbReference>
<dbReference type="AlphaFoldDB" id="A0A0W8F6D0"/>